<accession>Q2S7Q7</accession>
<sequence length="95" mass="11106">MSFFTYILKCADNSYYTGHTDNLEGRIYQHNEGVFPDCYTFNRRPLTLVYSQMFATREEALASERQIKGWSRAKKEALINGDWEAVVRLSKSRGR</sequence>
<dbReference type="SUPFAM" id="SSF82771">
    <property type="entry name" value="GIY-YIG endonuclease"/>
    <property type="match status" value="1"/>
</dbReference>
<dbReference type="InterPro" id="IPR000305">
    <property type="entry name" value="GIY-YIG_endonuc"/>
</dbReference>
<organism evidence="3 4">
    <name type="scientific">Hahella chejuensis (strain KCTC 2396)</name>
    <dbReference type="NCBI Taxonomy" id="349521"/>
    <lineage>
        <taxon>Bacteria</taxon>
        <taxon>Pseudomonadati</taxon>
        <taxon>Pseudomonadota</taxon>
        <taxon>Gammaproteobacteria</taxon>
        <taxon>Oceanospirillales</taxon>
        <taxon>Hahellaceae</taxon>
        <taxon>Hahella</taxon>
    </lineage>
</organism>
<evidence type="ECO:0000313" key="3">
    <source>
        <dbReference type="EMBL" id="ABC33317.1"/>
    </source>
</evidence>
<protein>
    <submittedName>
        <fullName evidence="3">Predicted endonuclease containing a URI domain</fullName>
    </submittedName>
</protein>
<dbReference type="OrthoDB" id="9797095at2"/>
<comment type="similarity">
    <text evidence="1">Belongs to the UPF0213 family.</text>
</comment>
<dbReference type="PROSITE" id="PS50164">
    <property type="entry name" value="GIY_YIG"/>
    <property type="match status" value="1"/>
</dbReference>
<dbReference type="EMBL" id="CP000155">
    <property type="protein sequence ID" value="ABC33317.1"/>
    <property type="molecule type" value="Genomic_DNA"/>
</dbReference>
<keyword evidence="4" id="KW-1185">Reference proteome</keyword>
<dbReference type="HOGENOM" id="CLU_135650_4_1_6"/>
<evidence type="ECO:0000259" key="2">
    <source>
        <dbReference type="PROSITE" id="PS50164"/>
    </source>
</evidence>
<dbReference type="PANTHER" id="PTHR34477:SF1">
    <property type="entry name" value="UPF0213 PROTEIN YHBQ"/>
    <property type="match status" value="1"/>
</dbReference>
<dbReference type="GO" id="GO:0004519">
    <property type="term" value="F:endonuclease activity"/>
    <property type="evidence" value="ECO:0007669"/>
    <property type="project" value="UniProtKB-KW"/>
</dbReference>
<dbReference type="InterPro" id="IPR035901">
    <property type="entry name" value="GIY-YIG_endonuc_sf"/>
</dbReference>
<reference evidence="3 4" key="1">
    <citation type="journal article" date="2005" name="Nucleic Acids Res.">
        <title>Genomic blueprint of Hahella chejuensis, a marine microbe producing an algicidal agent.</title>
        <authorList>
            <person name="Jeong H."/>
            <person name="Yim J.H."/>
            <person name="Lee C."/>
            <person name="Choi S.-H."/>
            <person name="Park Y.K."/>
            <person name="Yoon S.H."/>
            <person name="Hur C.-G."/>
            <person name="Kang H.-Y."/>
            <person name="Kim D."/>
            <person name="Lee H.H."/>
            <person name="Park K.H."/>
            <person name="Park S.-H."/>
            <person name="Park H.-S."/>
            <person name="Lee H.K."/>
            <person name="Oh T.K."/>
            <person name="Kim J.F."/>
        </authorList>
    </citation>
    <scope>NUCLEOTIDE SEQUENCE [LARGE SCALE GENOMIC DNA]</scope>
    <source>
        <strain evidence="3 4">KCTC 2396</strain>
    </source>
</reference>
<dbReference type="RefSeq" id="WP_011400369.1">
    <property type="nucleotide sequence ID" value="NC_007645.1"/>
</dbReference>
<dbReference type="AlphaFoldDB" id="Q2S7Q7"/>
<dbReference type="STRING" id="349521.HCH_06687"/>
<name>Q2S7Q7_HAHCH</name>
<dbReference type="Pfam" id="PF01541">
    <property type="entry name" value="GIY-YIG"/>
    <property type="match status" value="1"/>
</dbReference>
<dbReference type="Gene3D" id="3.40.1440.10">
    <property type="entry name" value="GIY-YIG endonuclease"/>
    <property type="match status" value="1"/>
</dbReference>
<evidence type="ECO:0000256" key="1">
    <source>
        <dbReference type="ARBA" id="ARBA00007435"/>
    </source>
</evidence>
<dbReference type="InterPro" id="IPR050190">
    <property type="entry name" value="UPF0213_domain"/>
</dbReference>
<keyword evidence="3" id="KW-0540">Nuclease</keyword>
<keyword evidence="3" id="KW-0255">Endonuclease</keyword>
<keyword evidence="3" id="KW-0378">Hydrolase</keyword>
<feature type="domain" description="GIY-YIG" evidence="2">
    <location>
        <begin position="1"/>
        <end position="77"/>
    </location>
</feature>
<dbReference type="KEGG" id="hch:HCH_06687"/>
<evidence type="ECO:0000313" key="4">
    <source>
        <dbReference type="Proteomes" id="UP000000238"/>
    </source>
</evidence>
<dbReference type="eggNOG" id="COG2827">
    <property type="taxonomic scope" value="Bacteria"/>
</dbReference>
<dbReference type="PANTHER" id="PTHR34477">
    <property type="entry name" value="UPF0213 PROTEIN YHBQ"/>
    <property type="match status" value="1"/>
</dbReference>
<dbReference type="CDD" id="cd10456">
    <property type="entry name" value="GIY-YIG_UPF0213"/>
    <property type="match status" value="1"/>
</dbReference>
<proteinExistence type="inferred from homology"/>
<dbReference type="Proteomes" id="UP000000238">
    <property type="component" value="Chromosome"/>
</dbReference>
<gene>
    <name evidence="3" type="ordered locus">HCH_06687</name>
</gene>